<dbReference type="RefSeq" id="WP_035516217.1">
    <property type="nucleotide sequence ID" value="NZ_KN234762.1"/>
</dbReference>
<dbReference type="NCBIfam" id="TIGR02532">
    <property type="entry name" value="IV_pilin_GFxxxE"/>
    <property type="match status" value="1"/>
</dbReference>
<keyword evidence="1" id="KW-1133">Transmembrane helix</keyword>
<dbReference type="HOGENOM" id="CLU_1394654_0_0_6"/>
<gene>
    <name evidence="2" type="ORF">HRUBRA_01748</name>
</gene>
<proteinExistence type="predicted"/>
<comment type="caution">
    <text evidence="2">The sequence shown here is derived from an EMBL/GenBank/DDBJ whole genome shotgun (WGS) entry which is preliminary data.</text>
</comment>
<keyword evidence="1" id="KW-0472">Membrane</keyword>
<dbReference type="STRING" id="1265313.HRUBRA_01748"/>
<dbReference type="EMBL" id="AUVB01000053">
    <property type="protein sequence ID" value="KGE03657.1"/>
    <property type="molecule type" value="Genomic_DNA"/>
</dbReference>
<dbReference type="Gene3D" id="3.30.700.10">
    <property type="entry name" value="Glycoprotein, Type 4 Pilin"/>
    <property type="match status" value="1"/>
</dbReference>
<evidence type="ECO:0000256" key="1">
    <source>
        <dbReference type="SAM" id="Phobius"/>
    </source>
</evidence>
<evidence type="ECO:0008006" key="4">
    <source>
        <dbReference type="Google" id="ProtNLM"/>
    </source>
</evidence>
<keyword evidence="1" id="KW-0812">Transmembrane</keyword>
<protein>
    <recommendedName>
        <fullName evidence="4">Type IV fimbrial biogenesis protein FimT</fullName>
    </recommendedName>
</protein>
<dbReference type="SUPFAM" id="SSF54523">
    <property type="entry name" value="Pili subunits"/>
    <property type="match status" value="1"/>
</dbReference>
<dbReference type="InterPro" id="IPR012902">
    <property type="entry name" value="N_methyl_site"/>
</dbReference>
<dbReference type="eggNOG" id="COG4970">
    <property type="taxonomic scope" value="Bacteria"/>
</dbReference>
<dbReference type="Pfam" id="PF07963">
    <property type="entry name" value="N_methyl"/>
    <property type="match status" value="1"/>
</dbReference>
<dbReference type="AlphaFoldDB" id="A0A095VQE6"/>
<name>A0A095VQE6_9GAMM</name>
<organism evidence="2 3">
    <name type="scientific">Pseudohaliea rubra DSM 19751</name>
    <dbReference type="NCBI Taxonomy" id="1265313"/>
    <lineage>
        <taxon>Bacteria</taxon>
        <taxon>Pseudomonadati</taxon>
        <taxon>Pseudomonadota</taxon>
        <taxon>Gammaproteobacteria</taxon>
        <taxon>Cellvibrionales</taxon>
        <taxon>Halieaceae</taxon>
        <taxon>Pseudohaliea</taxon>
    </lineage>
</organism>
<dbReference type="PROSITE" id="PS00409">
    <property type="entry name" value="PROKAR_NTER_METHYL"/>
    <property type="match status" value="1"/>
</dbReference>
<accession>A0A095VQE6</accession>
<sequence length="195" mass="19830">MASRRHQHYQARLPASFRCAGLTLLELMIAVTVLSVVLAITVPSFRDYSDKKALQRGAETVAGFLERARGHARAGQVPVAVAVGAQCLGARVGSAPCDCSDSAASCTLTEAGTAVQALLAPAELGTLSLEAAGDGLVFQQPRGAVVAPAGGTLASSMTLAAGRWTLRVDLSGLGAVQLCLPADAPVIGGYGRCLS</sequence>
<dbReference type="InterPro" id="IPR045584">
    <property type="entry name" value="Pilin-like"/>
</dbReference>
<reference evidence="2 3" key="1">
    <citation type="journal article" date="2014" name="Genome Announc.">
        <title>Genome Sequence of Gammaproteobacterial Pseudohaliea rubra Type Strain DSM 19751, Isolated from Coastal Seawater of the Mediterranean Sea.</title>
        <authorList>
            <person name="Spring S."/>
            <person name="Fiebig A."/>
            <person name="Riedel T."/>
            <person name="Goker M."/>
            <person name="Klenk H.P."/>
        </authorList>
    </citation>
    <scope>NUCLEOTIDE SEQUENCE [LARGE SCALE GENOMIC DNA]</scope>
    <source>
        <strain evidence="2 3">DSM 19751</strain>
    </source>
</reference>
<keyword evidence="3" id="KW-1185">Reference proteome</keyword>
<feature type="transmembrane region" description="Helical" evidence="1">
    <location>
        <begin position="21"/>
        <end position="42"/>
    </location>
</feature>
<evidence type="ECO:0000313" key="2">
    <source>
        <dbReference type="EMBL" id="KGE03657.1"/>
    </source>
</evidence>
<evidence type="ECO:0000313" key="3">
    <source>
        <dbReference type="Proteomes" id="UP000029640"/>
    </source>
</evidence>
<dbReference type="Proteomes" id="UP000029640">
    <property type="component" value="Unassembled WGS sequence"/>
</dbReference>